<dbReference type="InterPro" id="IPR005467">
    <property type="entry name" value="His_kinase_dom"/>
</dbReference>
<evidence type="ECO:0000313" key="19">
    <source>
        <dbReference type="Proteomes" id="UP000662814"/>
    </source>
</evidence>
<evidence type="ECO:0000256" key="1">
    <source>
        <dbReference type="ARBA" id="ARBA00000085"/>
    </source>
</evidence>
<evidence type="ECO:0000259" key="17">
    <source>
        <dbReference type="PROSITE" id="PS50109"/>
    </source>
</evidence>
<dbReference type="Gene3D" id="3.30.565.10">
    <property type="entry name" value="Histidine kinase-like ATPase, C-terminal domain"/>
    <property type="match status" value="1"/>
</dbReference>
<protein>
    <recommendedName>
        <fullName evidence="5">Oxygen sensor histidine kinase NreB</fullName>
        <ecNumber evidence="4">2.7.13.3</ecNumber>
    </recommendedName>
    <alternativeName>
        <fullName evidence="15">Nitrogen regulation protein B</fullName>
    </alternativeName>
</protein>
<dbReference type="PRINTS" id="PR00344">
    <property type="entry name" value="BCTRLSENSOR"/>
</dbReference>
<keyword evidence="7" id="KW-0963">Cytoplasm</keyword>
<keyword evidence="10 18" id="KW-0418">Kinase</keyword>
<keyword evidence="16" id="KW-1133">Transmembrane helix</keyword>
<dbReference type="EMBL" id="CP061169">
    <property type="protein sequence ID" value="QPZ37706.1"/>
    <property type="molecule type" value="Genomic_DNA"/>
</dbReference>
<evidence type="ECO:0000256" key="5">
    <source>
        <dbReference type="ARBA" id="ARBA00017322"/>
    </source>
</evidence>
<sequence>MRYSALTPVFTGLRWALHILLVALTVFAIVHAEILQSEHARAVQVLGAALLIVYFGGAAVAHLAWFGGTRLSLFSYAWIGVLGLVWLGMLMVTMDAAYIVFPLFFLFLHLLPMTAGIVSVIVSTTLTIAMLGYHSGISVGGVIGPVIGASVALAISGGYSALYREAREREKLIEELTATRGELAIAEREAGVLAERERLAREIHDTVAQGLSSIQILLHATERVDPDRPGIEQLQLARQTAADALVDTRRIIRELTPPVLDEQTLAGALTRLAASAEHTLRTSGRATRVRFHLVGEAHPLPMTTETTLLRVAQSAIANVQQHAKATALNITLTFDEDAVTLDVVDDGAGFDTSTLENRNGASFGITAIRRRVTELGGRMSIESVPGEGTALAATIPLTEEAG</sequence>
<dbReference type="SUPFAM" id="SSF55874">
    <property type="entry name" value="ATPase domain of HSP90 chaperone/DNA topoisomerase II/histidine kinase"/>
    <property type="match status" value="1"/>
</dbReference>
<keyword evidence="12" id="KW-0902">Two-component regulatory system</keyword>
<dbReference type="InterPro" id="IPR004358">
    <property type="entry name" value="Sig_transdc_His_kin-like_C"/>
</dbReference>
<keyword evidence="16" id="KW-0472">Membrane</keyword>
<dbReference type="SMART" id="SM00387">
    <property type="entry name" value="HATPase_c"/>
    <property type="match status" value="1"/>
</dbReference>
<keyword evidence="13" id="KW-0411">Iron-sulfur</keyword>
<dbReference type="PIRSF" id="PIRSF037434">
    <property type="entry name" value="STHK_ChrS"/>
    <property type="match status" value="1"/>
</dbReference>
<dbReference type="Proteomes" id="UP000662814">
    <property type="component" value="Chromosome"/>
</dbReference>
<evidence type="ECO:0000256" key="11">
    <source>
        <dbReference type="ARBA" id="ARBA00023004"/>
    </source>
</evidence>
<dbReference type="InterPro" id="IPR017205">
    <property type="entry name" value="Sig_transdc_His_kinase_ChrS"/>
</dbReference>
<gene>
    <name evidence="18" type="ORF">HCR76_12880</name>
</gene>
<comment type="subcellular location">
    <subcellularLocation>
        <location evidence="3">Cytoplasm</location>
    </subcellularLocation>
</comment>
<keyword evidence="19" id="KW-1185">Reference proteome</keyword>
<keyword evidence="16" id="KW-0812">Transmembrane</keyword>
<dbReference type="InterPro" id="IPR050482">
    <property type="entry name" value="Sensor_HK_TwoCompSys"/>
</dbReference>
<keyword evidence="9" id="KW-0479">Metal-binding</keyword>
<evidence type="ECO:0000256" key="15">
    <source>
        <dbReference type="ARBA" id="ARBA00030800"/>
    </source>
</evidence>
<comment type="cofactor">
    <cofactor evidence="2">
        <name>[4Fe-4S] cluster</name>
        <dbReference type="ChEBI" id="CHEBI:49883"/>
    </cofactor>
</comment>
<dbReference type="RefSeq" id="WP_166991141.1">
    <property type="nucleotide sequence ID" value="NZ_CP061169.1"/>
</dbReference>
<dbReference type="Gene3D" id="1.20.5.1930">
    <property type="match status" value="1"/>
</dbReference>
<feature type="transmembrane region" description="Helical" evidence="16">
    <location>
        <begin position="142"/>
        <end position="162"/>
    </location>
</feature>
<evidence type="ECO:0000256" key="7">
    <source>
        <dbReference type="ARBA" id="ARBA00022490"/>
    </source>
</evidence>
<feature type="transmembrane region" description="Helical" evidence="16">
    <location>
        <begin position="99"/>
        <end position="122"/>
    </location>
</feature>
<evidence type="ECO:0000256" key="2">
    <source>
        <dbReference type="ARBA" id="ARBA00001966"/>
    </source>
</evidence>
<comment type="function">
    <text evidence="14">Member of the two-component regulatory system NreB/NreC involved in the control of dissimilatory nitrate/nitrite reduction in response to oxygen. NreB functions as a direct oxygen sensor histidine kinase which is autophosphorylated, in the absence of oxygen, probably at the conserved histidine residue, and transfers its phosphate group probably to a conserved aspartate residue of NreC. NreB/NreC activates the expression of the nitrate (narGHJI) and nitrite (nir) reductase operons, as well as the putative nitrate transporter gene narT.</text>
</comment>
<name>A0ABX6YFZ6_9MICO</name>
<dbReference type="GO" id="GO:0016301">
    <property type="term" value="F:kinase activity"/>
    <property type="evidence" value="ECO:0007669"/>
    <property type="project" value="UniProtKB-KW"/>
</dbReference>
<evidence type="ECO:0000256" key="4">
    <source>
        <dbReference type="ARBA" id="ARBA00012438"/>
    </source>
</evidence>
<reference evidence="18 19" key="1">
    <citation type="submission" date="2020-12" db="EMBL/GenBank/DDBJ databases">
        <title>Microbacterium sp. HY060.</title>
        <authorList>
            <person name="Zhou J."/>
        </authorList>
    </citation>
    <scope>NUCLEOTIDE SEQUENCE [LARGE SCALE GENOMIC DNA]</scope>
    <source>
        <strain evidence="18 19">HY60</strain>
    </source>
</reference>
<accession>A0ABX6YFZ6</accession>
<dbReference type="InterPro" id="IPR036890">
    <property type="entry name" value="HATPase_C_sf"/>
</dbReference>
<comment type="catalytic activity">
    <reaction evidence="1">
        <text>ATP + protein L-histidine = ADP + protein N-phospho-L-histidine.</text>
        <dbReference type="EC" id="2.7.13.3"/>
    </reaction>
</comment>
<evidence type="ECO:0000256" key="8">
    <source>
        <dbReference type="ARBA" id="ARBA00022679"/>
    </source>
</evidence>
<keyword evidence="6" id="KW-0004">4Fe-4S</keyword>
<keyword evidence="11" id="KW-0408">Iron</keyword>
<keyword evidence="8" id="KW-0808">Transferase</keyword>
<evidence type="ECO:0000256" key="13">
    <source>
        <dbReference type="ARBA" id="ARBA00023014"/>
    </source>
</evidence>
<proteinExistence type="predicted"/>
<organism evidence="18 19">
    <name type="scientific">Paramicrobacterium chengjingii</name>
    <dbReference type="NCBI Taxonomy" id="2769067"/>
    <lineage>
        <taxon>Bacteria</taxon>
        <taxon>Bacillati</taxon>
        <taxon>Actinomycetota</taxon>
        <taxon>Actinomycetes</taxon>
        <taxon>Micrococcales</taxon>
        <taxon>Microbacteriaceae</taxon>
        <taxon>Paramicrobacterium</taxon>
    </lineage>
</organism>
<feature type="transmembrane region" description="Helical" evidence="16">
    <location>
        <begin position="12"/>
        <end position="30"/>
    </location>
</feature>
<feature type="transmembrane region" description="Helical" evidence="16">
    <location>
        <begin position="42"/>
        <end position="67"/>
    </location>
</feature>
<feature type="domain" description="Histidine kinase" evidence="17">
    <location>
        <begin position="198"/>
        <end position="399"/>
    </location>
</feature>
<evidence type="ECO:0000256" key="6">
    <source>
        <dbReference type="ARBA" id="ARBA00022485"/>
    </source>
</evidence>
<dbReference type="InterPro" id="IPR011712">
    <property type="entry name" value="Sig_transdc_His_kin_sub3_dim/P"/>
</dbReference>
<feature type="transmembrane region" description="Helical" evidence="16">
    <location>
        <begin position="73"/>
        <end position="92"/>
    </location>
</feature>
<dbReference type="PANTHER" id="PTHR24421:SF62">
    <property type="entry name" value="SENSORY TRANSDUCTION HISTIDINE KINASE"/>
    <property type="match status" value="1"/>
</dbReference>
<evidence type="ECO:0000313" key="18">
    <source>
        <dbReference type="EMBL" id="QPZ37706.1"/>
    </source>
</evidence>
<dbReference type="InterPro" id="IPR003594">
    <property type="entry name" value="HATPase_dom"/>
</dbReference>
<dbReference type="PANTHER" id="PTHR24421">
    <property type="entry name" value="NITRATE/NITRITE SENSOR PROTEIN NARX-RELATED"/>
    <property type="match status" value="1"/>
</dbReference>
<dbReference type="Pfam" id="PF02518">
    <property type="entry name" value="HATPase_c"/>
    <property type="match status" value="1"/>
</dbReference>
<dbReference type="PROSITE" id="PS50109">
    <property type="entry name" value="HIS_KIN"/>
    <property type="match status" value="1"/>
</dbReference>
<dbReference type="EC" id="2.7.13.3" evidence="4"/>
<evidence type="ECO:0000256" key="12">
    <source>
        <dbReference type="ARBA" id="ARBA00023012"/>
    </source>
</evidence>
<evidence type="ECO:0000256" key="3">
    <source>
        <dbReference type="ARBA" id="ARBA00004496"/>
    </source>
</evidence>
<evidence type="ECO:0000256" key="14">
    <source>
        <dbReference type="ARBA" id="ARBA00024827"/>
    </source>
</evidence>
<evidence type="ECO:0000256" key="10">
    <source>
        <dbReference type="ARBA" id="ARBA00022777"/>
    </source>
</evidence>
<dbReference type="Pfam" id="PF07730">
    <property type="entry name" value="HisKA_3"/>
    <property type="match status" value="1"/>
</dbReference>
<dbReference type="CDD" id="cd16917">
    <property type="entry name" value="HATPase_UhpB-NarQ-NarX-like"/>
    <property type="match status" value="1"/>
</dbReference>
<evidence type="ECO:0000256" key="16">
    <source>
        <dbReference type="SAM" id="Phobius"/>
    </source>
</evidence>
<evidence type="ECO:0000256" key="9">
    <source>
        <dbReference type="ARBA" id="ARBA00022723"/>
    </source>
</evidence>